<dbReference type="Proteomes" id="UP000054270">
    <property type="component" value="Unassembled WGS sequence"/>
</dbReference>
<dbReference type="NCBIfam" id="TIGR00654">
    <property type="entry name" value="PhzF_family"/>
    <property type="match status" value="1"/>
</dbReference>
<dbReference type="GO" id="GO:0016853">
    <property type="term" value="F:isomerase activity"/>
    <property type="evidence" value="ECO:0007669"/>
    <property type="project" value="TreeGrafter"/>
</dbReference>
<evidence type="ECO:0000313" key="1">
    <source>
        <dbReference type="EMBL" id="KJA15660.1"/>
    </source>
</evidence>
<dbReference type="AlphaFoldDB" id="A0A0D2P5G9"/>
<dbReference type="InterPro" id="IPR009737">
    <property type="entry name" value="Aim32/Apd1-like"/>
</dbReference>
<sequence>MPFHALANRWIVRWAPIAVSSRLFTVRIELAVSGYIHPADCLAYIRLGQMGDKCRPVTRTSIKKDIIRSLSKRWRTFGTTASTRTSQSANVPEYFEGQLEPNAPSHRCYVLLHASQPPSEFPSVYKTPLSQELQARARKWGGIINFSWFPGAQQAASQGHAATVFSASSGRLEIPHVSLENVDEVERAIQDHIEGPRSELTSQEVHIYVCTHGARDCRCGDRGRKVYDALVDSLNGTRERDPEGPASRIRIGEVGHIGGHKFAGNLLYFPQGEWLGLVKPEDAPAIVARACQDLKQDVKPLGRLEPPVFPAHWRGRMGLTLDEQKELHAAFMRIETEEAGLSRKWRATNVEIITIMAPRLNFTTLDVFTSQPFSGNPLAIVRVPKELQGTLSQNQKQIIAREFNLSETVFLHEGERDDPATIDIFTTDAELPFAGHPTVGSGWYLLSAQDQTRGTVTLKTKAGSIPVSWADGSASSGKVQLRVPTNFKIHPSYAHPRVKILQPHLGSADYANGLDGAEAVASIVKGMTFLLLQLASEDALARLQPFPERLTIPGLGEWGAGFCGLYAFYKRDDGIFRTRMFDGTLEDPATGSAASTLAGWLAKQRGRGTHTINILQGVEMGRKSEIDVVVEIDGAGEIATITLSGCAVQIMEGTVAVPAV</sequence>
<dbReference type="InterPro" id="IPR036249">
    <property type="entry name" value="Thioredoxin-like_sf"/>
</dbReference>
<proteinExistence type="predicted"/>
<organism evidence="1 2">
    <name type="scientific">Hypholoma sublateritium (strain FD-334 SS-4)</name>
    <dbReference type="NCBI Taxonomy" id="945553"/>
    <lineage>
        <taxon>Eukaryota</taxon>
        <taxon>Fungi</taxon>
        <taxon>Dikarya</taxon>
        <taxon>Basidiomycota</taxon>
        <taxon>Agaricomycotina</taxon>
        <taxon>Agaricomycetes</taxon>
        <taxon>Agaricomycetidae</taxon>
        <taxon>Agaricales</taxon>
        <taxon>Agaricineae</taxon>
        <taxon>Strophariaceae</taxon>
        <taxon>Hypholoma</taxon>
    </lineage>
</organism>
<accession>A0A0D2P5G9</accession>
<dbReference type="EMBL" id="KN817638">
    <property type="protein sequence ID" value="KJA15660.1"/>
    <property type="molecule type" value="Genomic_DNA"/>
</dbReference>
<dbReference type="Gene3D" id="3.10.310.10">
    <property type="entry name" value="Diaminopimelate Epimerase, Chain A, domain 1"/>
    <property type="match status" value="2"/>
</dbReference>
<dbReference type="PANTHER" id="PTHR13774">
    <property type="entry name" value="PHENAZINE BIOSYNTHESIS PROTEIN"/>
    <property type="match status" value="1"/>
</dbReference>
<dbReference type="STRING" id="945553.A0A0D2P5G9"/>
<dbReference type="OrthoDB" id="75169at2759"/>
<gene>
    <name evidence="1" type="ORF">HYPSUDRAFT_58664</name>
</gene>
<dbReference type="Pfam" id="PF06999">
    <property type="entry name" value="Suc_Fer-like"/>
    <property type="match status" value="1"/>
</dbReference>
<name>A0A0D2P5G9_HYPSF</name>
<evidence type="ECO:0000313" key="2">
    <source>
        <dbReference type="Proteomes" id="UP000054270"/>
    </source>
</evidence>
<dbReference type="SUPFAM" id="SSF52833">
    <property type="entry name" value="Thioredoxin-like"/>
    <property type="match status" value="1"/>
</dbReference>
<dbReference type="PANTHER" id="PTHR13774:SF32">
    <property type="entry name" value="ANTISENSE-ENHANCING SEQUENCE 1"/>
    <property type="match status" value="1"/>
</dbReference>
<dbReference type="Pfam" id="PF02567">
    <property type="entry name" value="PhzC-PhzF"/>
    <property type="match status" value="1"/>
</dbReference>
<dbReference type="SUPFAM" id="SSF54506">
    <property type="entry name" value="Diaminopimelate epimerase-like"/>
    <property type="match status" value="1"/>
</dbReference>
<protein>
    <submittedName>
        <fullName evidence="1">Uncharacterized protein</fullName>
    </submittedName>
</protein>
<keyword evidence="2" id="KW-1185">Reference proteome</keyword>
<reference evidence="2" key="1">
    <citation type="submission" date="2014-04" db="EMBL/GenBank/DDBJ databases">
        <title>Evolutionary Origins and Diversification of the Mycorrhizal Mutualists.</title>
        <authorList>
            <consortium name="DOE Joint Genome Institute"/>
            <consortium name="Mycorrhizal Genomics Consortium"/>
            <person name="Kohler A."/>
            <person name="Kuo A."/>
            <person name="Nagy L.G."/>
            <person name="Floudas D."/>
            <person name="Copeland A."/>
            <person name="Barry K.W."/>
            <person name="Cichocki N."/>
            <person name="Veneault-Fourrey C."/>
            <person name="LaButti K."/>
            <person name="Lindquist E.A."/>
            <person name="Lipzen A."/>
            <person name="Lundell T."/>
            <person name="Morin E."/>
            <person name="Murat C."/>
            <person name="Riley R."/>
            <person name="Ohm R."/>
            <person name="Sun H."/>
            <person name="Tunlid A."/>
            <person name="Henrissat B."/>
            <person name="Grigoriev I.V."/>
            <person name="Hibbett D.S."/>
            <person name="Martin F."/>
        </authorList>
    </citation>
    <scope>NUCLEOTIDE SEQUENCE [LARGE SCALE GENOMIC DNA]</scope>
    <source>
        <strain evidence="2">FD-334 SS-4</strain>
    </source>
</reference>
<dbReference type="InterPro" id="IPR003719">
    <property type="entry name" value="Phenazine_PhzF-like"/>
</dbReference>
<dbReference type="Gene3D" id="3.40.30.10">
    <property type="entry name" value="Glutaredoxin"/>
    <property type="match status" value="1"/>
</dbReference>
<dbReference type="CDD" id="cd03062">
    <property type="entry name" value="TRX_Fd_Sucrase"/>
    <property type="match status" value="1"/>
</dbReference>
<dbReference type="GO" id="GO:0005737">
    <property type="term" value="C:cytoplasm"/>
    <property type="evidence" value="ECO:0007669"/>
    <property type="project" value="TreeGrafter"/>
</dbReference>